<evidence type="ECO:0000256" key="3">
    <source>
        <dbReference type="ARBA" id="ARBA00022989"/>
    </source>
</evidence>
<evidence type="ECO:0000256" key="2">
    <source>
        <dbReference type="ARBA" id="ARBA00022692"/>
    </source>
</evidence>
<dbReference type="Proteomes" id="UP001066276">
    <property type="component" value="Chromosome 9"/>
</dbReference>
<comment type="subcellular location">
    <subcellularLocation>
        <location evidence="1">Membrane</location>
    </subcellularLocation>
</comment>
<comment type="caution">
    <text evidence="7">The sequence shown here is derived from an EMBL/GenBank/DDBJ whole genome shotgun (WGS) entry which is preliminary data.</text>
</comment>
<evidence type="ECO:0000256" key="1">
    <source>
        <dbReference type="ARBA" id="ARBA00004370"/>
    </source>
</evidence>
<dbReference type="InterPro" id="IPR002126">
    <property type="entry name" value="Cadherin-like_dom"/>
</dbReference>
<dbReference type="AlphaFoldDB" id="A0AAV7N5M1"/>
<dbReference type="GO" id="GO:0016020">
    <property type="term" value="C:membrane"/>
    <property type="evidence" value="ECO:0007669"/>
    <property type="project" value="UniProtKB-SubCell"/>
</dbReference>
<evidence type="ECO:0000313" key="7">
    <source>
        <dbReference type="EMBL" id="KAJ1110170.1"/>
    </source>
</evidence>
<evidence type="ECO:0000259" key="6">
    <source>
        <dbReference type="PROSITE" id="PS50268"/>
    </source>
</evidence>
<keyword evidence="4" id="KW-0472">Membrane</keyword>
<feature type="domain" description="Cadherin" evidence="6">
    <location>
        <begin position="128"/>
        <end position="236"/>
    </location>
</feature>
<protein>
    <recommendedName>
        <fullName evidence="6">Cadherin domain-containing protein</fullName>
    </recommendedName>
</protein>
<keyword evidence="5" id="KW-0106">Calcium</keyword>
<dbReference type="Pfam" id="PF00028">
    <property type="entry name" value="Cadherin"/>
    <property type="match status" value="1"/>
</dbReference>
<evidence type="ECO:0000256" key="5">
    <source>
        <dbReference type="PROSITE-ProRule" id="PRU00043"/>
    </source>
</evidence>
<feature type="domain" description="Cadherin" evidence="6">
    <location>
        <begin position="26"/>
        <end position="127"/>
    </location>
</feature>
<dbReference type="SUPFAM" id="SSF49313">
    <property type="entry name" value="Cadherin-like"/>
    <property type="match status" value="2"/>
</dbReference>
<evidence type="ECO:0000256" key="4">
    <source>
        <dbReference type="ARBA" id="ARBA00023136"/>
    </source>
</evidence>
<sequence length="321" mass="35387">MMKPRNQIFSSISDGKQVTKNEASTTGFKVEIELYEERPIGTTVATCTATDADQMNDLTFRLDPGNPYFTVNRDTGTVIISSKMDAEEIGFISVQSFSEKVCDKDLKCASIPVTVKILGINDNPPICDQYLYSYANPEIIPGDTIVATLICQDPDEPPNVLTYEPHSGPVGDGQLFQQIPDTPNVIQVKKALTYDSDLDTTYEIMVSVSDERAPPHTALASLARLYVRATSLVPTMGRVLRLLGQGPHVLGGWGQVRHPRPPRPVREASEVSPRRVLSPVASASPPDPLARTWVLSSFQLHLRPGRWGYGVWLLVWPRCPS</sequence>
<gene>
    <name evidence="7" type="ORF">NDU88_007525</name>
</gene>
<dbReference type="PANTHER" id="PTHR24026:SF37">
    <property type="entry name" value="PROTOCADHERIN FAT 2"/>
    <property type="match status" value="1"/>
</dbReference>
<dbReference type="PANTHER" id="PTHR24026">
    <property type="entry name" value="FAT ATYPICAL CADHERIN-RELATED"/>
    <property type="match status" value="1"/>
</dbReference>
<dbReference type="PRINTS" id="PR00205">
    <property type="entry name" value="CADHERIN"/>
</dbReference>
<keyword evidence="2" id="KW-0812">Transmembrane</keyword>
<evidence type="ECO:0000313" key="8">
    <source>
        <dbReference type="Proteomes" id="UP001066276"/>
    </source>
</evidence>
<proteinExistence type="predicted"/>
<name>A0AAV7N5M1_PLEWA</name>
<dbReference type="GO" id="GO:0007156">
    <property type="term" value="P:homophilic cell adhesion via plasma membrane adhesion molecules"/>
    <property type="evidence" value="ECO:0007669"/>
    <property type="project" value="InterPro"/>
</dbReference>
<keyword evidence="8" id="KW-1185">Reference proteome</keyword>
<dbReference type="GO" id="GO:0005912">
    <property type="term" value="C:adherens junction"/>
    <property type="evidence" value="ECO:0007669"/>
    <property type="project" value="TreeGrafter"/>
</dbReference>
<dbReference type="Gene3D" id="2.60.40.60">
    <property type="entry name" value="Cadherins"/>
    <property type="match status" value="2"/>
</dbReference>
<dbReference type="EMBL" id="JANPWB010000013">
    <property type="protein sequence ID" value="KAJ1110170.1"/>
    <property type="molecule type" value="Genomic_DNA"/>
</dbReference>
<keyword evidence="3" id="KW-1133">Transmembrane helix</keyword>
<dbReference type="SMART" id="SM00112">
    <property type="entry name" value="CA"/>
    <property type="match status" value="1"/>
</dbReference>
<organism evidence="7 8">
    <name type="scientific">Pleurodeles waltl</name>
    <name type="common">Iberian ribbed newt</name>
    <dbReference type="NCBI Taxonomy" id="8319"/>
    <lineage>
        <taxon>Eukaryota</taxon>
        <taxon>Metazoa</taxon>
        <taxon>Chordata</taxon>
        <taxon>Craniata</taxon>
        <taxon>Vertebrata</taxon>
        <taxon>Euteleostomi</taxon>
        <taxon>Amphibia</taxon>
        <taxon>Batrachia</taxon>
        <taxon>Caudata</taxon>
        <taxon>Salamandroidea</taxon>
        <taxon>Salamandridae</taxon>
        <taxon>Pleurodelinae</taxon>
        <taxon>Pleurodeles</taxon>
    </lineage>
</organism>
<reference evidence="7" key="1">
    <citation type="journal article" date="2022" name="bioRxiv">
        <title>Sequencing and chromosome-scale assembly of the giantPleurodeles waltlgenome.</title>
        <authorList>
            <person name="Brown T."/>
            <person name="Elewa A."/>
            <person name="Iarovenko S."/>
            <person name="Subramanian E."/>
            <person name="Araus A.J."/>
            <person name="Petzold A."/>
            <person name="Susuki M."/>
            <person name="Suzuki K.-i.T."/>
            <person name="Hayashi T."/>
            <person name="Toyoda A."/>
            <person name="Oliveira C."/>
            <person name="Osipova E."/>
            <person name="Leigh N.D."/>
            <person name="Simon A."/>
            <person name="Yun M.H."/>
        </authorList>
    </citation>
    <scope>NUCLEOTIDE SEQUENCE</scope>
    <source>
        <strain evidence="7">20211129_DDA</strain>
        <tissue evidence="7">Liver</tissue>
    </source>
</reference>
<dbReference type="InterPro" id="IPR015919">
    <property type="entry name" value="Cadherin-like_sf"/>
</dbReference>
<dbReference type="PROSITE" id="PS50268">
    <property type="entry name" value="CADHERIN_2"/>
    <property type="match status" value="2"/>
</dbReference>
<dbReference type="GO" id="GO:0005509">
    <property type="term" value="F:calcium ion binding"/>
    <property type="evidence" value="ECO:0007669"/>
    <property type="project" value="UniProtKB-UniRule"/>
</dbReference>
<dbReference type="CDD" id="cd11304">
    <property type="entry name" value="Cadherin_repeat"/>
    <property type="match status" value="1"/>
</dbReference>
<accession>A0AAV7N5M1</accession>